<evidence type="ECO:0000256" key="2">
    <source>
        <dbReference type="ARBA" id="ARBA00011900"/>
    </source>
</evidence>
<dbReference type="InterPro" id="IPR051537">
    <property type="entry name" value="DNA_Adenine_Mtase"/>
</dbReference>
<comment type="similarity">
    <text evidence="1">Belongs to the N(4)/N(6)-methyltransferase family.</text>
</comment>
<sequence length="515" mass="57461">MNANAIVQKLWRLCTVLRKDGITYQQYVTELTYLLFLKMMAERNRETGSLPKGMRWADLVAENGLRKLEHYRKVLVTLGAASTRLGQEDGLILPPGDDAGPDERKRYADARPLPDMVQKIFDNASTFLREPQNLTTLVTAIDELDWFSEDRDQFGDLYEGLLQKNAEETKRGAGQYFTPRVLIELLVRLMQPQPGEVIQDPAAGTGGFLIAADRYMKARTDDYLELGEKEQAFQKRRAIHGMENVPGTLRLLLMNLYLHDIEGDHVDLGDTLSDKGTKLGRADLILTNPPFGPAGGTPTRDDLSVTKTVSSYQLPFVEHCIRALEPGGRAAIVVPDNVLFEDGRGKELRRMMMEWCDLHTILRLPTGIFYAQGVKTNVLFLTRGKSESGNTKEVWIYDLRAQMPKFGKTTPLTPAHFEGFEKAFGASPYGAERGPDEGEAGRWRPFTREAIAARGDNLDIAWLREAEEEAEEGLTEPDDIAAAILGHLQAATLEIEALMAELGDEVLAELPEAAE</sequence>
<dbReference type="RefSeq" id="WP_081176320.1">
    <property type="nucleotide sequence ID" value="NZ_MSPX01000009.1"/>
</dbReference>
<dbReference type="InterPro" id="IPR002052">
    <property type="entry name" value="DNA_methylase_N6_adenine_CS"/>
</dbReference>
<keyword evidence="3 9" id="KW-0489">Methyltransferase</keyword>
<evidence type="ECO:0000256" key="4">
    <source>
        <dbReference type="ARBA" id="ARBA00022679"/>
    </source>
</evidence>
<dbReference type="Gene3D" id="1.20.1260.30">
    <property type="match status" value="1"/>
</dbReference>
<evidence type="ECO:0000256" key="5">
    <source>
        <dbReference type="ARBA" id="ARBA00022691"/>
    </source>
</evidence>
<dbReference type="GO" id="GO:0032259">
    <property type="term" value="P:methylation"/>
    <property type="evidence" value="ECO:0007669"/>
    <property type="project" value="UniProtKB-KW"/>
</dbReference>
<protein>
    <recommendedName>
        <fullName evidence="2">site-specific DNA-methyltransferase (adenine-specific)</fullName>
        <ecNumber evidence="2">2.1.1.72</ecNumber>
    </recommendedName>
</protein>
<dbReference type="PANTHER" id="PTHR42933">
    <property type="entry name" value="SLR6095 PROTEIN"/>
    <property type="match status" value="1"/>
</dbReference>
<organism evidence="9 10">
    <name type="scientific">Xaviernesmea rhizosphaerae</name>
    <dbReference type="NCBI Taxonomy" id="1672749"/>
    <lineage>
        <taxon>Bacteria</taxon>
        <taxon>Pseudomonadati</taxon>
        <taxon>Pseudomonadota</taxon>
        <taxon>Alphaproteobacteria</taxon>
        <taxon>Hyphomicrobiales</taxon>
        <taxon>Rhizobiaceae</taxon>
        <taxon>Rhizobium/Agrobacterium group</taxon>
        <taxon>Xaviernesmea</taxon>
    </lineage>
</organism>
<evidence type="ECO:0000256" key="3">
    <source>
        <dbReference type="ARBA" id="ARBA00022603"/>
    </source>
</evidence>
<reference evidence="9 10" key="1">
    <citation type="journal article" date="2017" name="Antonie Van Leeuwenhoek">
        <title>Rhizobium rhizosphaerae sp. nov., a novel species isolated from rice rhizosphere.</title>
        <authorList>
            <person name="Zhao J.J."/>
            <person name="Zhang J."/>
            <person name="Zhang R.J."/>
            <person name="Zhang C.W."/>
            <person name="Yin H.Q."/>
            <person name="Zhang X.X."/>
        </authorList>
    </citation>
    <scope>NUCLEOTIDE SEQUENCE [LARGE SCALE GENOMIC DNA]</scope>
    <source>
        <strain evidence="9 10">RD15</strain>
    </source>
</reference>
<name>A0ABX3PCX6_9HYPH</name>
<dbReference type="EMBL" id="MSPX01000009">
    <property type="protein sequence ID" value="OQP86085.1"/>
    <property type="molecule type" value="Genomic_DNA"/>
</dbReference>
<dbReference type="InterPro" id="IPR003356">
    <property type="entry name" value="DNA_methylase_A-5"/>
</dbReference>
<dbReference type="PANTHER" id="PTHR42933:SF4">
    <property type="entry name" value="TYPE I RESTRICTION ENZYME ECOKI METHYLASE SUBUNIT"/>
    <property type="match status" value="1"/>
</dbReference>
<evidence type="ECO:0000313" key="9">
    <source>
        <dbReference type="EMBL" id="OQP86085.1"/>
    </source>
</evidence>
<evidence type="ECO:0000256" key="1">
    <source>
        <dbReference type="ARBA" id="ARBA00006594"/>
    </source>
</evidence>
<dbReference type="GO" id="GO:0008168">
    <property type="term" value="F:methyltransferase activity"/>
    <property type="evidence" value="ECO:0007669"/>
    <property type="project" value="UniProtKB-KW"/>
</dbReference>
<keyword evidence="6" id="KW-0680">Restriction system</keyword>
<comment type="catalytic activity">
    <reaction evidence="7">
        <text>a 2'-deoxyadenosine in DNA + S-adenosyl-L-methionine = an N(6)-methyl-2'-deoxyadenosine in DNA + S-adenosyl-L-homocysteine + H(+)</text>
        <dbReference type="Rhea" id="RHEA:15197"/>
        <dbReference type="Rhea" id="RHEA-COMP:12418"/>
        <dbReference type="Rhea" id="RHEA-COMP:12419"/>
        <dbReference type="ChEBI" id="CHEBI:15378"/>
        <dbReference type="ChEBI" id="CHEBI:57856"/>
        <dbReference type="ChEBI" id="CHEBI:59789"/>
        <dbReference type="ChEBI" id="CHEBI:90615"/>
        <dbReference type="ChEBI" id="CHEBI:90616"/>
        <dbReference type="EC" id="2.1.1.72"/>
    </reaction>
</comment>
<proteinExistence type="inferred from homology"/>
<dbReference type="InterPro" id="IPR029063">
    <property type="entry name" value="SAM-dependent_MTases_sf"/>
</dbReference>
<evidence type="ECO:0000256" key="6">
    <source>
        <dbReference type="ARBA" id="ARBA00022747"/>
    </source>
</evidence>
<evidence type="ECO:0000313" key="10">
    <source>
        <dbReference type="Proteomes" id="UP000192652"/>
    </source>
</evidence>
<evidence type="ECO:0000256" key="7">
    <source>
        <dbReference type="ARBA" id="ARBA00047942"/>
    </source>
</evidence>
<evidence type="ECO:0000259" key="8">
    <source>
        <dbReference type="Pfam" id="PF02384"/>
    </source>
</evidence>
<dbReference type="PRINTS" id="PR00507">
    <property type="entry name" value="N12N6MTFRASE"/>
</dbReference>
<feature type="domain" description="DNA methylase adenine-specific" evidence="8">
    <location>
        <begin position="150"/>
        <end position="471"/>
    </location>
</feature>
<dbReference type="EC" id="2.1.1.72" evidence="2"/>
<dbReference type="InterPro" id="IPR038333">
    <property type="entry name" value="T1MK-like_N_sf"/>
</dbReference>
<accession>A0ABX3PCX6</accession>
<dbReference type="Pfam" id="PF02384">
    <property type="entry name" value="N6_Mtase"/>
    <property type="match status" value="1"/>
</dbReference>
<keyword evidence="10" id="KW-1185">Reference proteome</keyword>
<dbReference type="SUPFAM" id="SSF53335">
    <property type="entry name" value="S-adenosyl-L-methionine-dependent methyltransferases"/>
    <property type="match status" value="1"/>
</dbReference>
<keyword evidence="4" id="KW-0808">Transferase</keyword>
<dbReference type="Proteomes" id="UP000192652">
    <property type="component" value="Unassembled WGS sequence"/>
</dbReference>
<comment type="caution">
    <text evidence="9">The sequence shown here is derived from an EMBL/GenBank/DDBJ whole genome shotgun (WGS) entry which is preliminary data.</text>
</comment>
<keyword evidence="5" id="KW-0949">S-adenosyl-L-methionine</keyword>
<dbReference type="PROSITE" id="PS00092">
    <property type="entry name" value="N6_MTASE"/>
    <property type="match status" value="1"/>
</dbReference>
<gene>
    <name evidence="9" type="ORF">BTR14_11840</name>
</gene>
<dbReference type="Gene3D" id="3.40.50.150">
    <property type="entry name" value="Vaccinia Virus protein VP39"/>
    <property type="match status" value="1"/>
</dbReference>